<dbReference type="OrthoDB" id="1621027at2759"/>
<name>A0A1Y3BBC1_EURMA</name>
<evidence type="ECO:0000256" key="3">
    <source>
        <dbReference type="ARBA" id="ARBA00023027"/>
    </source>
</evidence>
<dbReference type="Proteomes" id="UP000194236">
    <property type="component" value="Unassembled WGS sequence"/>
</dbReference>
<dbReference type="AlphaFoldDB" id="A0A1Y3BBC1"/>
<gene>
    <name evidence="5" type="ORF">BLA29_012744</name>
</gene>
<dbReference type="PANTHER" id="PTHR42789:SF1">
    <property type="entry name" value="D-ISOMER SPECIFIC 2-HYDROXYACID DEHYDROGENASE FAMILY PROTEIN (AFU_ORTHOLOGUE AFUA_6G10090)"/>
    <property type="match status" value="1"/>
</dbReference>
<feature type="domain" description="D-isomer specific 2-hydroxyacid dehydrogenase catalytic" evidence="4">
    <location>
        <begin position="8"/>
        <end position="95"/>
    </location>
</feature>
<evidence type="ECO:0000313" key="6">
    <source>
        <dbReference type="Proteomes" id="UP000194236"/>
    </source>
</evidence>
<sequence>MKIKIEKILISDPIDVSAVDILREHNIHCDLKTGLSSDELINIIKNYDALIVRSGTQVTKKVIEAGENLKLIGRAGVGVDNIDCQAATSAGIIVIK</sequence>
<dbReference type="Pfam" id="PF00389">
    <property type="entry name" value="2-Hacid_dh"/>
    <property type="match status" value="1"/>
</dbReference>
<organism evidence="5 6">
    <name type="scientific">Euroglyphus maynei</name>
    <name type="common">Mayne's house dust mite</name>
    <dbReference type="NCBI Taxonomy" id="6958"/>
    <lineage>
        <taxon>Eukaryota</taxon>
        <taxon>Metazoa</taxon>
        <taxon>Ecdysozoa</taxon>
        <taxon>Arthropoda</taxon>
        <taxon>Chelicerata</taxon>
        <taxon>Arachnida</taxon>
        <taxon>Acari</taxon>
        <taxon>Acariformes</taxon>
        <taxon>Sarcoptiformes</taxon>
        <taxon>Astigmata</taxon>
        <taxon>Psoroptidia</taxon>
        <taxon>Analgoidea</taxon>
        <taxon>Pyroglyphidae</taxon>
        <taxon>Pyroglyphinae</taxon>
        <taxon>Euroglyphus</taxon>
    </lineage>
</organism>
<dbReference type="GO" id="GO:0016616">
    <property type="term" value="F:oxidoreductase activity, acting on the CH-OH group of donors, NAD or NADP as acceptor"/>
    <property type="evidence" value="ECO:0007669"/>
    <property type="project" value="InterPro"/>
</dbReference>
<dbReference type="FunFam" id="3.40.50.720:FF:000038">
    <property type="entry name" value="D-3-phosphoglycerate dehydrogenase"/>
    <property type="match status" value="1"/>
</dbReference>
<dbReference type="InterPro" id="IPR006139">
    <property type="entry name" value="D-isomer_2_OHA_DH_cat_dom"/>
</dbReference>
<dbReference type="PANTHER" id="PTHR42789">
    <property type="entry name" value="D-ISOMER SPECIFIC 2-HYDROXYACID DEHYDROGENASE FAMILY PROTEIN (AFU_ORTHOLOGUE AFUA_6G10090)"/>
    <property type="match status" value="1"/>
</dbReference>
<keyword evidence="3" id="KW-0520">NAD</keyword>
<dbReference type="EMBL" id="MUJZ01029025">
    <property type="protein sequence ID" value="OTF78191.1"/>
    <property type="molecule type" value="Genomic_DNA"/>
</dbReference>
<dbReference type="Gene3D" id="3.40.50.720">
    <property type="entry name" value="NAD(P)-binding Rossmann-like Domain"/>
    <property type="match status" value="1"/>
</dbReference>
<keyword evidence="6" id="KW-1185">Reference proteome</keyword>
<dbReference type="InterPro" id="IPR050857">
    <property type="entry name" value="D-2-hydroxyacid_DH"/>
</dbReference>
<evidence type="ECO:0000256" key="2">
    <source>
        <dbReference type="ARBA" id="ARBA00023002"/>
    </source>
</evidence>
<reference evidence="5 6" key="1">
    <citation type="submission" date="2017-03" db="EMBL/GenBank/DDBJ databases">
        <title>Genome Survey of Euroglyphus maynei.</title>
        <authorList>
            <person name="Arlian L.G."/>
            <person name="Morgan M.S."/>
            <person name="Rider S.D."/>
        </authorList>
    </citation>
    <scope>NUCLEOTIDE SEQUENCE [LARGE SCALE GENOMIC DNA]</scope>
    <source>
        <strain evidence="5">Arlian Lab</strain>
        <tissue evidence="5">Whole body</tissue>
    </source>
</reference>
<evidence type="ECO:0000256" key="1">
    <source>
        <dbReference type="ARBA" id="ARBA00005854"/>
    </source>
</evidence>
<dbReference type="GO" id="GO:0051287">
    <property type="term" value="F:NAD binding"/>
    <property type="evidence" value="ECO:0007669"/>
    <property type="project" value="InterPro"/>
</dbReference>
<comment type="similarity">
    <text evidence="1">Belongs to the D-isomer specific 2-hydroxyacid dehydrogenase family.</text>
</comment>
<evidence type="ECO:0000313" key="5">
    <source>
        <dbReference type="EMBL" id="OTF78191.1"/>
    </source>
</evidence>
<dbReference type="SUPFAM" id="SSF52283">
    <property type="entry name" value="Formate/glycerate dehydrogenase catalytic domain-like"/>
    <property type="match status" value="1"/>
</dbReference>
<comment type="caution">
    <text evidence="5">The sequence shown here is derived from an EMBL/GenBank/DDBJ whole genome shotgun (WGS) entry which is preliminary data.</text>
</comment>
<evidence type="ECO:0000259" key="4">
    <source>
        <dbReference type="Pfam" id="PF00389"/>
    </source>
</evidence>
<keyword evidence="2" id="KW-0560">Oxidoreductase</keyword>
<proteinExistence type="inferred from homology"/>
<protein>
    <recommendedName>
        <fullName evidence="4">D-isomer specific 2-hydroxyacid dehydrogenase catalytic domain-containing protein</fullName>
    </recommendedName>
</protein>
<accession>A0A1Y3BBC1</accession>